<evidence type="ECO:0000256" key="3">
    <source>
        <dbReference type="ARBA" id="ARBA00022691"/>
    </source>
</evidence>
<evidence type="ECO:0000259" key="7">
    <source>
        <dbReference type="PROSITE" id="PS51918"/>
    </source>
</evidence>
<dbReference type="SUPFAM" id="SSF102114">
    <property type="entry name" value="Radical SAM enzymes"/>
    <property type="match status" value="1"/>
</dbReference>
<name>A0A0L0WF39_GOTPU</name>
<reference evidence="9" key="1">
    <citation type="submission" date="2015-07" db="EMBL/GenBank/DDBJ databases">
        <title>Draft genome sequence of the purine-degrading Gottschalkia purinilyticum DSM 1384 (formerly Clostridium purinilyticum).</title>
        <authorList>
            <person name="Poehlein A."/>
            <person name="Schiel-Bengelsdorf B."/>
            <person name="Bengelsdorf F.R."/>
            <person name="Daniel R."/>
            <person name="Duerre P."/>
        </authorList>
    </citation>
    <scope>NUCLEOTIDE SEQUENCE [LARGE SCALE GENOMIC DNA]</scope>
    <source>
        <strain evidence="9">DSM 1384</strain>
    </source>
</reference>
<evidence type="ECO:0000256" key="4">
    <source>
        <dbReference type="ARBA" id="ARBA00022723"/>
    </source>
</evidence>
<keyword evidence="2" id="KW-0004">4Fe-4S</keyword>
<dbReference type="InterPro" id="IPR013785">
    <property type="entry name" value="Aldolase_TIM"/>
</dbReference>
<dbReference type="Pfam" id="PF04055">
    <property type="entry name" value="Radical_SAM"/>
    <property type="match status" value="1"/>
</dbReference>
<dbReference type="GO" id="GO:0005506">
    <property type="term" value="F:iron ion binding"/>
    <property type="evidence" value="ECO:0007669"/>
    <property type="project" value="InterPro"/>
</dbReference>
<dbReference type="Gene3D" id="3.20.20.70">
    <property type="entry name" value="Aldolase class I"/>
    <property type="match status" value="1"/>
</dbReference>
<dbReference type="STRING" id="1503.CLPU_1c02060"/>
<dbReference type="PROSITE" id="PS51918">
    <property type="entry name" value="RADICAL_SAM"/>
    <property type="match status" value="1"/>
</dbReference>
<comment type="cofactor">
    <cofactor evidence="1">
        <name>[4Fe-4S] cluster</name>
        <dbReference type="ChEBI" id="CHEBI:49883"/>
    </cofactor>
</comment>
<dbReference type="Proteomes" id="UP000037267">
    <property type="component" value="Unassembled WGS sequence"/>
</dbReference>
<feature type="domain" description="Radical SAM core" evidence="7">
    <location>
        <begin position="67"/>
        <end position="305"/>
    </location>
</feature>
<dbReference type="PANTHER" id="PTHR43583:SF1">
    <property type="entry name" value="2-IMINOACETATE SYNTHASE"/>
    <property type="match status" value="1"/>
</dbReference>
<accession>A0A0L0WF39</accession>
<organism evidence="8 9">
    <name type="scientific">Gottschalkia purinilytica</name>
    <name type="common">Clostridium purinilyticum</name>
    <dbReference type="NCBI Taxonomy" id="1503"/>
    <lineage>
        <taxon>Bacteria</taxon>
        <taxon>Bacillati</taxon>
        <taxon>Bacillota</taxon>
        <taxon>Tissierellia</taxon>
        <taxon>Tissierellales</taxon>
        <taxon>Gottschalkiaceae</taxon>
        <taxon>Gottschalkia</taxon>
    </lineage>
</organism>
<evidence type="ECO:0000256" key="6">
    <source>
        <dbReference type="ARBA" id="ARBA00023014"/>
    </source>
</evidence>
<evidence type="ECO:0000313" key="9">
    <source>
        <dbReference type="Proteomes" id="UP000037267"/>
    </source>
</evidence>
<keyword evidence="4" id="KW-0479">Metal-binding</keyword>
<dbReference type="InterPro" id="IPR034428">
    <property type="entry name" value="ThiH/NoCL/HydG-like"/>
</dbReference>
<dbReference type="NCBIfam" id="TIGR02351">
    <property type="entry name" value="thiH"/>
    <property type="match status" value="1"/>
</dbReference>
<dbReference type="EMBL" id="LGSS01000001">
    <property type="protein sequence ID" value="KNF10041.1"/>
    <property type="molecule type" value="Genomic_DNA"/>
</dbReference>
<dbReference type="GO" id="GO:0036355">
    <property type="term" value="F:2-iminoacetate synthase activity"/>
    <property type="evidence" value="ECO:0007669"/>
    <property type="project" value="UniProtKB-EC"/>
</dbReference>
<dbReference type="RefSeq" id="WP_050353769.1">
    <property type="nucleotide sequence ID" value="NZ_LGSS01000001.1"/>
</dbReference>
<dbReference type="CDD" id="cd01335">
    <property type="entry name" value="Radical_SAM"/>
    <property type="match status" value="1"/>
</dbReference>
<dbReference type="InterPro" id="IPR010722">
    <property type="entry name" value="BATS_dom"/>
</dbReference>
<dbReference type="PATRIC" id="fig|1503.3.peg.1077"/>
<dbReference type="SFLD" id="SFLDF00301">
    <property type="entry name" value="2-iminoacetate_synthase_(ThiH)"/>
    <property type="match status" value="1"/>
</dbReference>
<evidence type="ECO:0000256" key="1">
    <source>
        <dbReference type="ARBA" id="ARBA00001966"/>
    </source>
</evidence>
<dbReference type="PANTHER" id="PTHR43583">
    <property type="entry name" value="2-IMINOACETATE SYNTHASE"/>
    <property type="match status" value="1"/>
</dbReference>
<dbReference type="Pfam" id="PF06968">
    <property type="entry name" value="BATS"/>
    <property type="match status" value="1"/>
</dbReference>
<dbReference type="SFLD" id="SFLDG01081">
    <property type="entry name" value="cleavage_of_the_Ca-Cb_bond_in"/>
    <property type="match status" value="1"/>
</dbReference>
<keyword evidence="6" id="KW-0411">Iron-sulfur</keyword>
<dbReference type="InterPro" id="IPR058240">
    <property type="entry name" value="rSAM_sf"/>
</dbReference>
<dbReference type="InterPro" id="IPR007197">
    <property type="entry name" value="rSAM"/>
</dbReference>
<sequence>MSFYDIYSRYKDFDIDSFYNNISDKDIELILQKDILNEIDFLMLLSPKAENFLEPIALKANSLTIQHFGKTILLYTPMYLANYCTNQCLYCGFNTKNDIKRKQMSLEEVEAEAKYISSKGIKHILILTGDAKDISSVEYINSCVNILKKYFNSISIEIFPLNEDEYSKLIKSGVDSLTIYQETYNEYIYDKVHLKGPKKDYRYRLDAPERACKSYINSVNIGALLGLDYWRKEAFFTGLHANYLQNKYPHVEVSISTPRIRPHVGDFSPYHIVSDKNIVQFIVALRLFLPRCGVTISTRESENFRNNILPLGVTKMSTDSNTSVGGHTNKQNQTNQFNICDTRNVEKMMEDIKTLGYQPILKNWDII</sequence>
<protein>
    <submittedName>
        <fullName evidence="8">2-iminoacetate synthase ThiH</fullName>
        <ecNumber evidence="8">4.1.99.19</ecNumber>
    </submittedName>
</protein>
<dbReference type="SFLD" id="SFLDG01060">
    <property type="entry name" value="BATS_domain_containing"/>
    <property type="match status" value="1"/>
</dbReference>
<keyword evidence="5" id="KW-0408">Iron</keyword>
<dbReference type="InterPro" id="IPR012726">
    <property type="entry name" value="ThiH"/>
</dbReference>
<dbReference type="GO" id="GO:0051539">
    <property type="term" value="F:4 iron, 4 sulfur cluster binding"/>
    <property type="evidence" value="ECO:0007669"/>
    <property type="project" value="UniProtKB-KW"/>
</dbReference>
<evidence type="ECO:0000313" key="8">
    <source>
        <dbReference type="EMBL" id="KNF10041.1"/>
    </source>
</evidence>
<gene>
    <name evidence="8" type="primary">thiH</name>
    <name evidence="8" type="ORF">CLPU_1c02060</name>
</gene>
<keyword evidence="9" id="KW-1185">Reference proteome</keyword>
<keyword evidence="8" id="KW-0456">Lyase</keyword>
<proteinExistence type="predicted"/>
<dbReference type="AlphaFoldDB" id="A0A0L0WF39"/>
<dbReference type="OrthoDB" id="9801120at2"/>
<comment type="caution">
    <text evidence="8">The sequence shown here is derived from an EMBL/GenBank/DDBJ whole genome shotgun (WGS) entry which is preliminary data.</text>
</comment>
<dbReference type="SMART" id="SM00876">
    <property type="entry name" value="BATS"/>
    <property type="match status" value="1"/>
</dbReference>
<dbReference type="EC" id="4.1.99.19" evidence="8"/>
<evidence type="ECO:0000256" key="5">
    <source>
        <dbReference type="ARBA" id="ARBA00023004"/>
    </source>
</evidence>
<keyword evidence="3" id="KW-0949">S-adenosyl-L-methionine</keyword>
<dbReference type="SFLD" id="SFLDS00029">
    <property type="entry name" value="Radical_SAM"/>
    <property type="match status" value="1"/>
</dbReference>
<evidence type="ECO:0000256" key="2">
    <source>
        <dbReference type="ARBA" id="ARBA00022485"/>
    </source>
</evidence>